<dbReference type="InterPro" id="IPR050264">
    <property type="entry name" value="Bact_CCA-adding_enz_type3_sf"/>
</dbReference>
<comment type="cofactor">
    <cofactor evidence="1">
        <name>Mg(2+)</name>
        <dbReference type="ChEBI" id="CHEBI:18420"/>
    </cofactor>
</comment>
<keyword evidence="5" id="KW-0479">Metal-binding</keyword>
<dbReference type="PANTHER" id="PTHR46173">
    <property type="entry name" value="CCA TRNA NUCLEOTIDYLTRANSFERASE 1, MITOCHONDRIAL"/>
    <property type="match status" value="1"/>
</dbReference>
<comment type="similarity">
    <text evidence="9">Belongs to the tRNA nucleotidyltransferase/poly(A) polymerase family.</text>
</comment>
<dbReference type="Gene3D" id="3.30.460.10">
    <property type="entry name" value="Beta Polymerase, domain 2"/>
    <property type="match status" value="1"/>
</dbReference>
<dbReference type="GO" id="GO:0000049">
    <property type="term" value="F:tRNA binding"/>
    <property type="evidence" value="ECO:0007669"/>
    <property type="project" value="TreeGrafter"/>
</dbReference>
<evidence type="ECO:0000259" key="11">
    <source>
        <dbReference type="Pfam" id="PF12627"/>
    </source>
</evidence>
<evidence type="ECO:0000256" key="8">
    <source>
        <dbReference type="ARBA" id="ARBA00022884"/>
    </source>
</evidence>
<evidence type="ECO:0000259" key="12">
    <source>
        <dbReference type="Pfam" id="PF13735"/>
    </source>
</evidence>
<evidence type="ECO:0000256" key="2">
    <source>
        <dbReference type="ARBA" id="ARBA00022679"/>
    </source>
</evidence>
<evidence type="ECO:0000256" key="6">
    <source>
        <dbReference type="ARBA" id="ARBA00022741"/>
    </source>
</evidence>
<dbReference type="SUPFAM" id="SSF81301">
    <property type="entry name" value="Nucleotidyltransferase"/>
    <property type="match status" value="1"/>
</dbReference>
<keyword evidence="6" id="KW-0547">Nucleotide-binding</keyword>
<keyword evidence="4" id="KW-0548">Nucleotidyltransferase</keyword>
<dbReference type="Pfam" id="PF13735">
    <property type="entry name" value="tRNA_NucTran2_2"/>
    <property type="match status" value="1"/>
</dbReference>
<dbReference type="GO" id="GO:0016779">
    <property type="term" value="F:nucleotidyltransferase activity"/>
    <property type="evidence" value="ECO:0007669"/>
    <property type="project" value="UniProtKB-KW"/>
</dbReference>
<dbReference type="PANTHER" id="PTHR46173:SF1">
    <property type="entry name" value="CCA TRNA NUCLEOTIDYLTRANSFERASE 1, MITOCHONDRIAL"/>
    <property type="match status" value="1"/>
</dbReference>
<dbReference type="InterPro" id="IPR032828">
    <property type="entry name" value="PolyA_RNA-bd"/>
</dbReference>
<keyword evidence="14" id="KW-1185">Reference proteome</keyword>
<dbReference type="NCBIfam" id="NF009814">
    <property type="entry name" value="PRK13299.1"/>
    <property type="match status" value="1"/>
</dbReference>
<evidence type="ECO:0000313" key="14">
    <source>
        <dbReference type="Proteomes" id="UP000183410"/>
    </source>
</evidence>
<feature type="domain" description="CCA-adding enzyme C-terminal" evidence="12">
    <location>
        <begin position="264"/>
        <end position="416"/>
    </location>
</feature>
<reference evidence="14" key="1">
    <citation type="submission" date="2016-10" db="EMBL/GenBank/DDBJ databases">
        <authorList>
            <person name="Varghese N."/>
            <person name="Submissions S."/>
        </authorList>
    </citation>
    <scope>NUCLEOTIDE SEQUENCE [LARGE SCALE GENOMIC DNA]</scope>
    <source>
        <strain evidence="14">CGMCC 1.10223</strain>
    </source>
</reference>
<keyword evidence="2 9" id="KW-0808">Transferase</keyword>
<dbReference type="InterPro" id="IPR032810">
    <property type="entry name" value="CCA-adding_enz_C"/>
</dbReference>
<keyword evidence="3" id="KW-0819">tRNA processing</keyword>
<evidence type="ECO:0000313" key="13">
    <source>
        <dbReference type="EMBL" id="SFE90594.1"/>
    </source>
</evidence>
<keyword evidence="7" id="KW-0460">Magnesium</keyword>
<dbReference type="InterPro" id="IPR002646">
    <property type="entry name" value="PolA_pol_head_dom"/>
</dbReference>
<dbReference type="SUPFAM" id="SSF81891">
    <property type="entry name" value="Poly A polymerase C-terminal region-like"/>
    <property type="match status" value="1"/>
</dbReference>
<name>A0A1I2EC42_9BACL</name>
<dbReference type="EMBL" id="FONN01000009">
    <property type="protein sequence ID" value="SFE90594.1"/>
    <property type="molecule type" value="Genomic_DNA"/>
</dbReference>
<accession>A0A1I2EC42</accession>
<dbReference type="Proteomes" id="UP000183410">
    <property type="component" value="Unassembled WGS sequence"/>
</dbReference>
<protein>
    <submittedName>
        <fullName evidence="13">tRNA nucleotidyltransferase (CCA-adding enzyme)</fullName>
    </submittedName>
</protein>
<evidence type="ECO:0000256" key="7">
    <source>
        <dbReference type="ARBA" id="ARBA00022842"/>
    </source>
</evidence>
<dbReference type="GO" id="GO:0046872">
    <property type="term" value="F:metal ion binding"/>
    <property type="evidence" value="ECO:0007669"/>
    <property type="project" value="UniProtKB-KW"/>
</dbReference>
<evidence type="ECO:0000256" key="3">
    <source>
        <dbReference type="ARBA" id="ARBA00022694"/>
    </source>
</evidence>
<proteinExistence type="inferred from homology"/>
<evidence type="ECO:0000256" key="5">
    <source>
        <dbReference type="ARBA" id="ARBA00022723"/>
    </source>
</evidence>
<evidence type="ECO:0000256" key="4">
    <source>
        <dbReference type="ARBA" id="ARBA00022695"/>
    </source>
</evidence>
<evidence type="ECO:0000256" key="1">
    <source>
        <dbReference type="ARBA" id="ARBA00001946"/>
    </source>
</evidence>
<dbReference type="GO" id="GO:0000166">
    <property type="term" value="F:nucleotide binding"/>
    <property type="evidence" value="ECO:0007669"/>
    <property type="project" value="UniProtKB-KW"/>
</dbReference>
<dbReference type="RefSeq" id="WP_046232077.1">
    <property type="nucleotide sequence ID" value="NZ_FONN01000009.1"/>
</dbReference>
<dbReference type="Gene3D" id="1.10.246.80">
    <property type="match status" value="1"/>
</dbReference>
<dbReference type="InterPro" id="IPR043519">
    <property type="entry name" value="NT_sf"/>
</dbReference>
<dbReference type="Pfam" id="PF12627">
    <property type="entry name" value="PolyA_pol_RNAbd"/>
    <property type="match status" value="1"/>
</dbReference>
<evidence type="ECO:0000256" key="9">
    <source>
        <dbReference type="RuleBase" id="RU003953"/>
    </source>
</evidence>
<gene>
    <name evidence="13" type="ORF">SAMN04487969_10921</name>
</gene>
<dbReference type="Gene3D" id="1.10.3090.10">
    <property type="entry name" value="cca-adding enzyme, domain 2"/>
    <property type="match status" value="1"/>
</dbReference>
<sequence>MERCTSIPEAMREALPILATLNEHGHEAVFVGGCVRDTVMGLALKDVDIATSATPEQVVALFAYCIPTGLQHGTVTVMQDRTGYEVTTYRKESVYEKHRRPESVAFISELKEDLLRRDLTINAMAMRINGDYYDPYGGMSDIQLQQVRCVGDAEARFQEDALRMLRALRFASQFSFRIVYRTWRALLKHRELLRYVAMERVQAELDKMIGGPAPHYAASLLAGSGLLAYTLEPLPAARVLLAEAAKAERVQLDYLTALDSVDIRYAALLTRPGVMPEEAKATLQALRMSGSRSGIIMAIISLHHELIANRSLTEEKLRTSWIEAVLRYGREAAASWLHIAEANGREHPFLADLPRMKHWLSQMDISSLKELAINGNQLAAYWDRKPGPWMGETLKRLLLLVALGELANSQEQLLKQVDRWKEETDEP</sequence>
<dbReference type="Pfam" id="PF01743">
    <property type="entry name" value="PolyA_pol"/>
    <property type="match status" value="1"/>
</dbReference>
<dbReference type="CDD" id="cd05398">
    <property type="entry name" value="NT_ClassII-CCAase"/>
    <property type="match status" value="1"/>
</dbReference>
<dbReference type="GO" id="GO:0008033">
    <property type="term" value="P:tRNA processing"/>
    <property type="evidence" value="ECO:0007669"/>
    <property type="project" value="UniProtKB-KW"/>
</dbReference>
<evidence type="ECO:0000259" key="10">
    <source>
        <dbReference type="Pfam" id="PF01743"/>
    </source>
</evidence>
<feature type="domain" description="Poly A polymerase head" evidence="10">
    <location>
        <begin position="30"/>
        <end position="148"/>
    </location>
</feature>
<organism evidence="13 14">
    <name type="scientific">Paenibacillus algorifonticola</name>
    <dbReference type="NCBI Taxonomy" id="684063"/>
    <lineage>
        <taxon>Bacteria</taxon>
        <taxon>Bacillati</taxon>
        <taxon>Bacillota</taxon>
        <taxon>Bacilli</taxon>
        <taxon>Bacillales</taxon>
        <taxon>Paenibacillaceae</taxon>
        <taxon>Paenibacillus</taxon>
    </lineage>
</organism>
<feature type="domain" description="tRNA nucleotidyltransferase/poly(A) polymerase RNA and SrmB- binding" evidence="11">
    <location>
        <begin position="176"/>
        <end position="231"/>
    </location>
</feature>
<dbReference type="AlphaFoldDB" id="A0A1I2EC42"/>
<keyword evidence="8 9" id="KW-0694">RNA-binding</keyword>